<organism evidence="4 5">
    <name type="scientific">Paenibacillus sambharensis</name>
    <dbReference type="NCBI Taxonomy" id="1803190"/>
    <lineage>
        <taxon>Bacteria</taxon>
        <taxon>Bacillati</taxon>
        <taxon>Bacillota</taxon>
        <taxon>Bacilli</taxon>
        <taxon>Bacillales</taxon>
        <taxon>Paenibacillaceae</taxon>
        <taxon>Paenibacillus</taxon>
    </lineage>
</organism>
<keyword evidence="1 4" id="KW-0808">Transferase</keyword>
<dbReference type="EMBL" id="QKRB01000042">
    <property type="protein sequence ID" value="PZD96055.1"/>
    <property type="molecule type" value="Genomic_DNA"/>
</dbReference>
<keyword evidence="2" id="KW-0012">Acyltransferase</keyword>
<dbReference type="InterPro" id="IPR000182">
    <property type="entry name" value="GNAT_dom"/>
</dbReference>
<accession>A0A2W1LME8</accession>
<dbReference type="PANTHER" id="PTHR43877:SF2">
    <property type="entry name" value="AMINOALKYLPHOSPHONATE N-ACETYLTRANSFERASE-RELATED"/>
    <property type="match status" value="1"/>
</dbReference>
<evidence type="ECO:0000256" key="1">
    <source>
        <dbReference type="ARBA" id="ARBA00022679"/>
    </source>
</evidence>
<dbReference type="Gene3D" id="3.40.630.30">
    <property type="match status" value="1"/>
</dbReference>
<dbReference type="Pfam" id="PF00583">
    <property type="entry name" value="Acetyltransf_1"/>
    <property type="match status" value="1"/>
</dbReference>
<evidence type="ECO:0000256" key="2">
    <source>
        <dbReference type="ARBA" id="ARBA00023315"/>
    </source>
</evidence>
<dbReference type="PANTHER" id="PTHR43877">
    <property type="entry name" value="AMINOALKYLPHOSPHONATE N-ACETYLTRANSFERASE-RELATED-RELATED"/>
    <property type="match status" value="1"/>
</dbReference>
<gene>
    <name evidence="4" type="ORF">DNH61_09050</name>
</gene>
<sequence length="153" mass="17526">MTVYRFAVRKAGGQDIEQAAELFNAYRMFYGQEPDMEGARAFLTERLSRNESVFFIVWDEATGRAAGFTQLYPSFSSVSMKPVWTLNDLYVREEFRGKGAVQLLMEESRRLAAATGAKGLQLSTAIDNKRAQAVYERCGYKRDEEFYTYSLTF</sequence>
<proteinExistence type="predicted"/>
<dbReference type="RefSeq" id="WP_111146343.1">
    <property type="nucleotide sequence ID" value="NZ_QKRB01000042.1"/>
</dbReference>
<dbReference type="CDD" id="cd04301">
    <property type="entry name" value="NAT_SF"/>
    <property type="match status" value="1"/>
</dbReference>
<dbReference type="OrthoDB" id="9792929at2"/>
<evidence type="ECO:0000259" key="3">
    <source>
        <dbReference type="PROSITE" id="PS51186"/>
    </source>
</evidence>
<dbReference type="InterPro" id="IPR016181">
    <property type="entry name" value="Acyl_CoA_acyltransferase"/>
</dbReference>
<name>A0A2W1LME8_9BACL</name>
<dbReference type="SUPFAM" id="SSF55729">
    <property type="entry name" value="Acyl-CoA N-acyltransferases (Nat)"/>
    <property type="match status" value="1"/>
</dbReference>
<dbReference type="InterPro" id="IPR050832">
    <property type="entry name" value="Bact_Acetyltransf"/>
</dbReference>
<comment type="caution">
    <text evidence="4">The sequence shown here is derived from an EMBL/GenBank/DDBJ whole genome shotgun (WGS) entry which is preliminary data.</text>
</comment>
<evidence type="ECO:0000313" key="4">
    <source>
        <dbReference type="EMBL" id="PZD96055.1"/>
    </source>
</evidence>
<evidence type="ECO:0000313" key="5">
    <source>
        <dbReference type="Proteomes" id="UP000249522"/>
    </source>
</evidence>
<feature type="domain" description="N-acetyltransferase" evidence="3">
    <location>
        <begin position="6"/>
        <end position="153"/>
    </location>
</feature>
<keyword evidence="5" id="KW-1185">Reference proteome</keyword>
<dbReference type="Proteomes" id="UP000249522">
    <property type="component" value="Unassembled WGS sequence"/>
</dbReference>
<protein>
    <submittedName>
        <fullName evidence="4">GNAT family N-acetyltransferase</fullName>
    </submittedName>
</protein>
<dbReference type="GO" id="GO:0016747">
    <property type="term" value="F:acyltransferase activity, transferring groups other than amino-acyl groups"/>
    <property type="evidence" value="ECO:0007669"/>
    <property type="project" value="InterPro"/>
</dbReference>
<reference evidence="4 5" key="1">
    <citation type="submission" date="2018-06" db="EMBL/GenBank/DDBJ databases">
        <title>Paenibacillus imtechensis sp. nov.</title>
        <authorList>
            <person name="Pinnaka A.K."/>
            <person name="Singh H."/>
            <person name="Kaur M."/>
        </authorList>
    </citation>
    <scope>NUCLEOTIDE SEQUENCE [LARGE SCALE GENOMIC DNA]</scope>
    <source>
        <strain evidence="4 5">SMB1</strain>
    </source>
</reference>
<dbReference type="PROSITE" id="PS51186">
    <property type="entry name" value="GNAT"/>
    <property type="match status" value="1"/>
</dbReference>
<dbReference type="AlphaFoldDB" id="A0A2W1LME8"/>